<gene>
    <name evidence="1" type="ORF">DFR70_105441</name>
</gene>
<protein>
    <submittedName>
        <fullName evidence="1">Uncharacterized protein</fullName>
    </submittedName>
</protein>
<name>A0A318K4D4_9NOCA</name>
<evidence type="ECO:0000313" key="2">
    <source>
        <dbReference type="Proteomes" id="UP000247569"/>
    </source>
</evidence>
<sequence>MNSANSMSGWEPDMTAAMSIRDVQEAMSADYNRWMGRVAELADQAATAGDDWNEHAFRHYLESLEYLPKPWTLPWPDNPWPTGH</sequence>
<evidence type="ECO:0000313" key="1">
    <source>
        <dbReference type="EMBL" id="PXX64256.1"/>
    </source>
</evidence>
<comment type="caution">
    <text evidence="1">The sequence shown here is derived from an EMBL/GenBank/DDBJ whole genome shotgun (WGS) entry which is preliminary data.</text>
</comment>
<dbReference type="EMBL" id="QJKF01000005">
    <property type="protein sequence ID" value="PXX64256.1"/>
    <property type="molecule type" value="Genomic_DNA"/>
</dbReference>
<proteinExistence type="predicted"/>
<organism evidence="1 2">
    <name type="scientific">Nocardia tenerifensis</name>
    <dbReference type="NCBI Taxonomy" id="228006"/>
    <lineage>
        <taxon>Bacteria</taxon>
        <taxon>Bacillati</taxon>
        <taxon>Actinomycetota</taxon>
        <taxon>Actinomycetes</taxon>
        <taxon>Mycobacteriales</taxon>
        <taxon>Nocardiaceae</taxon>
        <taxon>Nocardia</taxon>
    </lineage>
</organism>
<reference evidence="1 2" key="1">
    <citation type="submission" date="2018-05" db="EMBL/GenBank/DDBJ databases">
        <title>Genomic Encyclopedia of Type Strains, Phase IV (KMG-IV): sequencing the most valuable type-strain genomes for metagenomic binning, comparative biology and taxonomic classification.</title>
        <authorList>
            <person name="Goeker M."/>
        </authorList>
    </citation>
    <scope>NUCLEOTIDE SEQUENCE [LARGE SCALE GENOMIC DNA]</scope>
    <source>
        <strain evidence="1 2">DSM 44704</strain>
    </source>
</reference>
<keyword evidence="2" id="KW-1185">Reference proteome</keyword>
<dbReference type="Proteomes" id="UP000247569">
    <property type="component" value="Unassembled WGS sequence"/>
</dbReference>
<dbReference type="AlphaFoldDB" id="A0A318K4D4"/>
<accession>A0A318K4D4</accession>